<dbReference type="InterPro" id="IPR017853">
    <property type="entry name" value="GH"/>
</dbReference>
<protein>
    <submittedName>
        <fullName evidence="1">Uncharacterized protein</fullName>
    </submittedName>
</protein>
<sequence length="171" mass="18938">MISHKVINAEKQKTAHGLIVVKAPNQLPGLIDLLKSTKVDGLELNLKKLTSKNDISDFISTIKTKLGSDLDIALSVPSKPELVAKYFDFKALSKHAELFILETAFLGASTNITFHPSRLSGMWDMQNTGLKGLSPSAIIRARKINKRAIRKEMVSAIVNYQWAFPHGKDEL</sequence>
<name>U4TUH8_DENPD</name>
<gene>
    <name evidence="1" type="ORF">D910_01845</name>
</gene>
<reference evidence="1 2" key="1">
    <citation type="journal article" date="2013" name="Genome Biol.">
        <title>Draft genome of the mountain pine beetle, Dendroctonus ponderosae Hopkins, a major forest pest.</title>
        <authorList>
            <person name="Keeling C.I."/>
            <person name="Yuen M.M."/>
            <person name="Liao N.Y."/>
            <person name="Docking T.R."/>
            <person name="Chan S.K."/>
            <person name="Taylor G.A."/>
            <person name="Palmquist D.L."/>
            <person name="Jackman S.D."/>
            <person name="Nguyen A."/>
            <person name="Li M."/>
            <person name="Henderson H."/>
            <person name="Janes J.K."/>
            <person name="Zhao Y."/>
            <person name="Pandoh P."/>
            <person name="Moore R."/>
            <person name="Sperling F.A."/>
            <person name="Huber D.P."/>
            <person name="Birol I."/>
            <person name="Jones S.J."/>
            <person name="Bohlmann J."/>
        </authorList>
    </citation>
    <scope>NUCLEOTIDE SEQUENCE</scope>
</reference>
<evidence type="ECO:0000313" key="1">
    <source>
        <dbReference type="EMBL" id="ERL84412.1"/>
    </source>
</evidence>
<dbReference type="Proteomes" id="UP000030742">
    <property type="component" value="Unassembled WGS sequence"/>
</dbReference>
<dbReference type="AlphaFoldDB" id="U4TUH8"/>
<proteinExistence type="predicted"/>
<accession>U4TUH8</accession>
<evidence type="ECO:0000313" key="2">
    <source>
        <dbReference type="Proteomes" id="UP000030742"/>
    </source>
</evidence>
<dbReference type="OrthoDB" id="76388at2759"/>
<dbReference type="STRING" id="77166.U4TUH8"/>
<organism evidence="1 2">
    <name type="scientific">Dendroctonus ponderosae</name>
    <name type="common">Mountain pine beetle</name>
    <dbReference type="NCBI Taxonomy" id="77166"/>
    <lineage>
        <taxon>Eukaryota</taxon>
        <taxon>Metazoa</taxon>
        <taxon>Ecdysozoa</taxon>
        <taxon>Arthropoda</taxon>
        <taxon>Hexapoda</taxon>
        <taxon>Insecta</taxon>
        <taxon>Pterygota</taxon>
        <taxon>Neoptera</taxon>
        <taxon>Endopterygota</taxon>
        <taxon>Coleoptera</taxon>
        <taxon>Polyphaga</taxon>
        <taxon>Cucujiformia</taxon>
        <taxon>Curculionidae</taxon>
        <taxon>Scolytinae</taxon>
        <taxon>Dendroctonus</taxon>
    </lineage>
</organism>
<dbReference type="EMBL" id="KB631579">
    <property type="protein sequence ID" value="ERL84412.1"/>
    <property type="molecule type" value="Genomic_DNA"/>
</dbReference>
<dbReference type="SUPFAM" id="SSF51445">
    <property type="entry name" value="(Trans)glycosidases"/>
    <property type="match status" value="1"/>
</dbReference>